<dbReference type="AlphaFoldDB" id="A0A382TW06"/>
<name>A0A382TW06_9ZZZZ</name>
<accession>A0A382TW06</accession>
<dbReference type="EMBL" id="UINC01139607">
    <property type="protein sequence ID" value="SVD26250.1"/>
    <property type="molecule type" value="Genomic_DNA"/>
</dbReference>
<evidence type="ECO:0000313" key="1">
    <source>
        <dbReference type="EMBL" id="SVD26250.1"/>
    </source>
</evidence>
<gene>
    <name evidence="1" type="ORF">METZ01_LOCUS379104</name>
</gene>
<organism evidence="1">
    <name type="scientific">marine metagenome</name>
    <dbReference type="NCBI Taxonomy" id="408172"/>
    <lineage>
        <taxon>unclassified sequences</taxon>
        <taxon>metagenomes</taxon>
        <taxon>ecological metagenomes</taxon>
    </lineage>
</organism>
<protein>
    <submittedName>
        <fullName evidence="1">Uncharacterized protein</fullName>
    </submittedName>
</protein>
<dbReference type="Gene3D" id="3.20.70.20">
    <property type="match status" value="1"/>
</dbReference>
<feature type="non-terminal residue" evidence="1">
    <location>
        <position position="50"/>
    </location>
</feature>
<sequence length="50" mass="5919">MASTRAQVVTRRTYNRPLNTEGTIFETWEQTIGRVIAHQKWLWERAKGET</sequence>
<reference evidence="1" key="1">
    <citation type="submission" date="2018-05" db="EMBL/GenBank/DDBJ databases">
        <authorList>
            <person name="Lanie J.A."/>
            <person name="Ng W.-L."/>
            <person name="Kazmierczak K.M."/>
            <person name="Andrzejewski T.M."/>
            <person name="Davidsen T.M."/>
            <person name="Wayne K.J."/>
            <person name="Tettelin H."/>
            <person name="Glass J.I."/>
            <person name="Rusch D."/>
            <person name="Podicherti R."/>
            <person name="Tsui H.-C.T."/>
            <person name="Winkler M.E."/>
        </authorList>
    </citation>
    <scope>NUCLEOTIDE SEQUENCE</scope>
</reference>
<proteinExistence type="predicted"/>
<dbReference type="SUPFAM" id="SSF51998">
    <property type="entry name" value="PFL-like glycyl radical enzymes"/>
    <property type="match status" value="1"/>
</dbReference>